<dbReference type="GO" id="GO:0005524">
    <property type="term" value="F:ATP binding"/>
    <property type="evidence" value="ECO:0007669"/>
    <property type="project" value="UniProtKB-KW"/>
</dbReference>
<dbReference type="FunFam" id="1.10.3380.20:FF:000003">
    <property type="entry name" value="Helicase and polymerase-containing protein TEBICHI"/>
    <property type="match status" value="1"/>
</dbReference>
<dbReference type="CDD" id="cd08638">
    <property type="entry name" value="DNA_pol_A_theta"/>
    <property type="match status" value="1"/>
</dbReference>
<evidence type="ECO:0000256" key="1">
    <source>
        <dbReference type="ARBA" id="ARBA00004474"/>
    </source>
</evidence>
<dbReference type="GO" id="GO:0006302">
    <property type="term" value="P:double-strand break repair"/>
    <property type="evidence" value="ECO:0007669"/>
    <property type="project" value="TreeGrafter"/>
</dbReference>
<dbReference type="Proteomes" id="UP001152484">
    <property type="component" value="Unassembled WGS sequence"/>
</dbReference>
<dbReference type="Gene3D" id="3.30.420.10">
    <property type="entry name" value="Ribonuclease H-like superfamily/Ribonuclease H"/>
    <property type="match status" value="1"/>
</dbReference>
<dbReference type="InterPro" id="IPR043502">
    <property type="entry name" value="DNA/RNA_pol_sf"/>
</dbReference>
<feature type="domain" description="Helicase ATP-binding" evidence="5">
    <location>
        <begin position="487"/>
        <end position="679"/>
    </location>
</feature>
<dbReference type="InterPro" id="IPR036397">
    <property type="entry name" value="RNaseH_sf"/>
</dbReference>
<dbReference type="Pfam" id="PF25453">
    <property type="entry name" value="DUF7898"/>
    <property type="match status" value="1"/>
</dbReference>
<dbReference type="PROSITE" id="PS51194">
    <property type="entry name" value="HELICASE_CTER"/>
    <property type="match status" value="2"/>
</dbReference>
<evidence type="ECO:0000256" key="3">
    <source>
        <dbReference type="ARBA" id="ARBA00022840"/>
    </source>
</evidence>
<feature type="region of interest" description="Disordered" evidence="4">
    <location>
        <begin position="1446"/>
        <end position="1476"/>
    </location>
</feature>
<dbReference type="GO" id="GO:0006261">
    <property type="term" value="P:DNA-templated DNA replication"/>
    <property type="evidence" value="ECO:0007669"/>
    <property type="project" value="InterPro"/>
</dbReference>
<accession>A0A9P0YVP4</accession>
<dbReference type="SMART" id="SM00487">
    <property type="entry name" value="DEXDc"/>
    <property type="match status" value="2"/>
</dbReference>
<feature type="compositionally biased region" description="Low complexity" evidence="4">
    <location>
        <begin position="628"/>
        <end position="644"/>
    </location>
</feature>
<dbReference type="Gene3D" id="1.10.3380.20">
    <property type="match status" value="1"/>
</dbReference>
<feature type="region of interest" description="Disordered" evidence="4">
    <location>
        <begin position="2322"/>
        <end position="2413"/>
    </location>
</feature>
<feature type="compositionally biased region" description="Polar residues" evidence="4">
    <location>
        <begin position="415"/>
        <end position="428"/>
    </location>
</feature>
<dbReference type="InterPro" id="IPR011545">
    <property type="entry name" value="DEAD/DEAH_box_helicase_dom"/>
</dbReference>
<gene>
    <name evidence="7" type="ORF">CEURO_LOCUS6057</name>
</gene>
<dbReference type="InterPro" id="IPR014001">
    <property type="entry name" value="Helicase_ATP-bd"/>
</dbReference>
<dbReference type="GO" id="GO:0003677">
    <property type="term" value="F:DNA binding"/>
    <property type="evidence" value="ECO:0007669"/>
    <property type="project" value="InterPro"/>
</dbReference>
<feature type="region of interest" description="Disordered" evidence="4">
    <location>
        <begin position="20"/>
        <end position="67"/>
    </location>
</feature>
<dbReference type="SUPFAM" id="SSF52540">
    <property type="entry name" value="P-loop containing nucleoside triphosphate hydrolases"/>
    <property type="match status" value="2"/>
</dbReference>
<dbReference type="CDD" id="cd18026">
    <property type="entry name" value="DEXHc_POLQ-like"/>
    <property type="match status" value="2"/>
</dbReference>
<dbReference type="InterPro" id="IPR001098">
    <property type="entry name" value="DNA-dir_DNA_pol_A_palm_dom"/>
</dbReference>
<dbReference type="GO" id="GO:0003887">
    <property type="term" value="F:DNA-directed DNA polymerase activity"/>
    <property type="evidence" value="ECO:0007669"/>
    <property type="project" value="InterPro"/>
</dbReference>
<dbReference type="SMART" id="SM00482">
    <property type="entry name" value="POLAc"/>
    <property type="match status" value="1"/>
</dbReference>
<dbReference type="SMART" id="SM00490">
    <property type="entry name" value="HELICc"/>
    <property type="match status" value="2"/>
</dbReference>
<protein>
    <recommendedName>
        <fullName evidence="9">DNA-directed DNA polymerase</fullName>
    </recommendedName>
</protein>
<dbReference type="PRINTS" id="PR00868">
    <property type="entry name" value="DNAPOLI"/>
</dbReference>
<dbReference type="PANTHER" id="PTHR10133">
    <property type="entry name" value="DNA POLYMERASE I"/>
    <property type="match status" value="1"/>
</dbReference>
<keyword evidence="2" id="KW-0547">Nucleotide-binding</keyword>
<dbReference type="OrthoDB" id="2320933at2759"/>
<dbReference type="InterPro" id="IPR057220">
    <property type="entry name" value="DUF7898"/>
</dbReference>
<feature type="compositionally biased region" description="Polar residues" evidence="4">
    <location>
        <begin position="1467"/>
        <end position="1476"/>
    </location>
</feature>
<feature type="region of interest" description="Disordered" evidence="4">
    <location>
        <begin position="1659"/>
        <end position="1678"/>
    </location>
</feature>
<evidence type="ECO:0000313" key="8">
    <source>
        <dbReference type="Proteomes" id="UP001152484"/>
    </source>
</evidence>
<dbReference type="FunFam" id="1.10.150.20:FF:000002">
    <property type="entry name" value="DNA polymerase I"/>
    <property type="match status" value="1"/>
</dbReference>
<evidence type="ECO:0000256" key="2">
    <source>
        <dbReference type="ARBA" id="ARBA00022741"/>
    </source>
</evidence>
<feature type="compositionally biased region" description="Low complexity" evidence="4">
    <location>
        <begin position="1207"/>
        <end position="1218"/>
    </location>
</feature>
<dbReference type="GO" id="GO:0009536">
    <property type="term" value="C:plastid"/>
    <property type="evidence" value="ECO:0007669"/>
    <property type="project" value="UniProtKB-SubCell"/>
</dbReference>
<dbReference type="FunFam" id="3.40.50.300:FF:000968">
    <property type="entry name" value="Helicase and polymerase-containing protein TEBICHI"/>
    <property type="match status" value="2"/>
</dbReference>
<dbReference type="SUPFAM" id="SSF158702">
    <property type="entry name" value="Sec63 N-terminal domain-like"/>
    <property type="match status" value="1"/>
</dbReference>
<evidence type="ECO:0000259" key="6">
    <source>
        <dbReference type="PROSITE" id="PS51194"/>
    </source>
</evidence>
<feature type="region of interest" description="Disordered" evidence="4">
    <location>
        <begin position="1199"/>
        <end position="1228"/>
    </location>
</feature>
<dbReference type="EMBL" id="CAMAPE010000010">
    <property type="protein sequence ID" value="CAH9076833.1"/>
    <property type="molecule type" value="Genomic_DNA"/>
</dbReference>
<dbReference type="InterPro" id="IPR048960">
    <property type="entry name" value="POLQ-like_helical"/>
</dbReference>
<dbReference type="Pfam" id="PF00270">
    <property type="entry name" value="DEAD"/>
    <property type="match status" value="2"/>
</dbReference>
<comment type="caution">
    <text evidence="7">The sequence shown here is derived from an EMBL/GenBank/DDBJ whole genome shotgun (WGS) entry which is preliminary data.</text>
</comment>
<organism evidence="7 8">
    <name type="scientific">Cuscuta europaea</name>
    <name type="common">European dodder</name>
    <dbReference type="NCBI Taxonomy" id="41803"/>
    <lineage>
        <taxon>Eukaryota</taxon>
        <taxon>Viridiplantae</taxon>
        <taxon>Streptophyta</taxon>
        <taxon>Embryophyta</taxon>
        <taxon>Tracheophyta</taxon>
        <taxon>Spermatophyta</taxon>
        <taxon>Magnoliopsida</taxon>
        <taxon>eudicotyledons</taxon>
        <taxon>Gunneridae</taxon>
        <taxon>Pentapetalae</taxon>
        <taxon>asterids</taxon>
        <taxon>lamiids</taxon>
        <taxon>Solanales</taxon>
        <taxon>Convolvulaceae</taxon>
        <taxon>Cuscuteae</taxon>
        <taxon>Cuscuta</taxon>
        <taxon>Cuscuta subgen. Cuscuta</taxon>
    </lineage>
</organism>
<feature type="compositionally biased region" description="Basic and acidic residues" evidence="4">
    <location>
        <begin position="2376"/>
        <end position="2405"/>
    </location>
</feature>
<feature type="compositionally biased region" description="Polar residues" evidence="4">
    <location>
        <begin position="49"/>
        <end position="63"/>
    </location>
</feature>
<dbReference type="PROSITE" id="PS51192">
    <property type="entry name" value="HELICASE_ATP_BIND_1"/>
    <property type="match status" value="2"/>
</dbReference>
<feature type="region of interest" description="Disordered" evidence="4">
    <location>
        <begin position="1068"/>
        <end position="1098"/>
    </location>
</feature>
<feature type="domain" description="Helicase ATP-binding" evidence="5">
    <location>
        <begin position="1518"/>
        <end position="1710"/>
    </location>
</feature>
<proteinExistence type="predicted"/>
<dbReference type="SUPFAM" id="SSF56672">
    <property type="entry name" value="DNA/RNA polymerases"/>
    <property type="match status" value="1"/>
</dbReference>
<feature type="compositionally biased region" description="Polar residues" evidence="4">
    <location>
        <begin position="436"/>
        <end position="445"/>
    </location>
</feature>
<evidence type="ECO:0000313" key="7">
    <source>
        <dbReference type="EMBL" id="CAH9076833.1"/>
    </source>
</evidence>
<name>A0A9P0YVP4_CUSEU</name>
<keyword evidence="3" id="KW-0067">ATP-binding</keyword>
<dbReference type="FunFam" id="3.40.50.300:FF:001000">
    <property type="entry name" value="Helicase and polymerase-containing protein TEBICHI"/>
    <property type="match status" value="2"/>
</dbReference>
<evidence type="ECO:0000259" key="5">
    <source>
        <dbReference type="PROSITE" id="PS51192"/>
    </source>
</evidence>
<dbReference type="InterPro" id="IPR001650">
    <property type="entry name" value="Helicase_C-like"/>
</dbReference>
<feature type="domain" description="Helicase C-terminal" evidence="6">
    <location>
        <begin position="719"/>
        <end position="914"/>
    </location>
</feature>
<feature type="region of interest" description="Disordered" evidence="4">
    <location>
        <begin position="628"/>
        <end position="647"/>
    </location>
</feature>
<dbReference type="Pfam" id="PF21099">
    <property type="entry name" value="POLQ_helical"/>
    <property type="match status" value="2"/>
</dbReference>
<feature type="compositionally biased region" description="Low complexity" evidence="4">
    <location>
        <begin position="1659"/>
        <end position="1675"/>
    </location>
</feature>
<feature type="compositionally biased region" description="Polar residues" evidence="4">
    <location>
        <begin position="2338"/>
        <end position="2351"/>
    </location>
</feature>
<feature type="region of interest" description="Disordered" evidence="4">
    <location>
        <begin position="415"/>
        <end position="445"/>
    </location>
</feature>
<evidence type="ECO:0000256" key="4">
    <source>
        <dbReference type="SAM" id="MobiDB-lite"/>
    </source>
</evidence>
<comment type="subcellular location">
    <subcellularLocation>
        <location evidence="1">Plastid</location>
    </subcellularLocation>
</comment>
<dbReference type="Gene3D" id="1.20.1060.10">
    <property type="entry name" value="Taq DNA Polymerase, Chain T, domain 4"/>
    <property type="match status" value="1"/>
</dbReference>
<sequence>MASDAPRARIDQFFASKKKRKFESPVLKSPVSIKDAKISTEGSPGTRGSLENSSVKSQDNCESLGSPVERNLTLELDRISKDEDEVAVPSRKSHSQGPKTAYEMLYNAGVAAREHPKNSSEHILDQKNLQLNQFASEFLSLYCSKRPCPPTSEGLPLHQNVHPYKRHCIPSTADRSSSSIEDNSTSSPRNYLPDAHNDVVPKSAHANPHSCEVNMDTLAEPQISLRRCNKVPVSKETESLTPGLSTMEHVASVTPTSAHGVSIFSPGESFWNEAIEVADGLFAENEKGTCRVTDKDVTVSTRHDILSSNDLITGGHGIKSNRVTKRVVDRVSSVRMVSAGVPIKKIGKEMDKEVSPLPVKHFDFASEDKQMAQINDCHILSGNEIGHAPVNRLFTEKLAGAYKYDASKTTPDTLVQGNGSVAFNTPTERSGKVGANSESSEDITPSSFLPQKDCLDLSNWLPPEICSTYKRKGIAKLYPWQVDCLQVDGVLENKNLVYCASTSAGKSFVAEILMLRRILSRGKMAILVLPYVSICAEKADHLEVLLEPLGKHVRSYYGNQGGGTLPKDTSVAVCTIEKANSLVNRLLEEGRLSELGIIVIDELHMVGDRNRGYLLELLLTKLRYAAGEGNTESSSGESSGMSSGKADPAQGLQIVGMSATLPNVAAVANWLDAALYQTDFRPVPLEEYIKVGNTIYNRKMEIVRTLPKTAELGGKDPDHIVELCNEVVQDGHSVLIFCSSRKGCEATARHVAKYLKFLISPCNKDTEFDIDSAIDALRRSPAGLDPILEETLPAGVAYHHAGLMLEERETVESCYRKGLVRVLTATSTLAAGVNLPARRVIFRQPRIGYDFIDGTRYMQMSGRAGRTGIDTKGESVLICKQDEVKRILRLLNDSCPPLHSCLSDDKNGMIHAILEVVAGGIVQTANDIHRYVRCTLLNSTRPFEDVVKSAQDSLRWLCHRKFLEWSDDTKLYTITPLGRASFGSCLSPEESLVVLDDLLRAREGFVLASDLHLVYLVTPINVEVEPDWELYYARFMELSALDQFFASKKKRKFESPVLKSPVSIKDAKISTEGSPGTRGSLENSSVKSQDNCESLGSPVERNLTLELDRISKDEDEVAVPSRKSHSQGPKTAYEMLYNAGVAAREHPKNSSEHILDQKNLQLNQFASEFLSLYCSKRPCPPTSEGLPLHQNVHPYKRHCIPSTADRSSSSIEDNSTSSPRNYLPDAHNDVVPKSAHANPHSCEVNMDTLAEPQISLRRCNKVPVSKETESLTPGLSTMEHVASVTPTSAHGVSIFSPGESFWNEAIEVADGLFAENEKGTCRVTDKDVTVSTRHDILSSNDLITGGHGIKSNRVTKRVVDRVSSVRMVSAGVPIKKIGKEMDKEVSPLPVKHFDFASEDKQMAQINDCHILSGNEIGHAPVNRLFTEKLAGAYKYDASKTTPDTLVQGNGSVAFNTPTERSGKVGANSESSEDITPSSFLPQKDCLDLSNWLPPEICSTYKRKGIAKLYPWQVDCLQVDGVLENKNLVYCASTSAGKSFVAEILMLRRILSRGKMAILVLPYVSICAEKADHLEVLLEPLGKHVRSYYGNQGGGTLPKDTSVAVCTIEKANSLVNRLLEEGRLSELGIIVIDELHMVGDRNRGYLLELLLTKLRYAAGEGNTESSSGESSGMSSGKADPAQGLQIVGMSATLPNVAAVANWLDAALYQTDFRPVPLEEYIKVGNTIYNRKMEIVRTLPKTAELGGKDPDHIVELCNEVVQDGHSVLIFCSSRKGCEATARHVAKYLKFLISPCNKDTEFDIDSAIDALRRSPAGLDPILEETLPAGVAYHHAGLMLEERETVESCYRKGLVRVLTATSTLAAGVNLPARRVIFRQPRIGYDFIDGTRYMQMSGRAGRTGIDTKGESVLICKQDEVKRILRLLNDSCPPLHSCLSDDKNGMIHAILEVVAGGIVQTANDIHRYVRCTLLNSTRPFEDVVKSAQDSLRWLCHRKFLEWSDDTKLYTITPLGRASFGSCLSPEESLVVLDDLLRAREGFVLASDLHLVYLVTPINVEVEPDWELYYARFMELSALDQSVGNRVGVQEPFLMRMAHGAVPGHSFNRSREANKGLQVKLDCRSGISNHAILSGEQVLRVSKRFFVALILTRLVQEVPVPEVCNAFKVTRGMVQGLQENGGRFASMVAVFCERLGWQDLEGLVSKFQNRVSFGVRAEIVELTNIPYVKGSRARALYKSGLRTPQAIAEASLPEIVKALFESSSWSEQGLAQRRIQLGVAKKIKNGARKIVLEKAEEARLAAFSAFKSLGLDVPPLSLPLLPIAAADADRKESSTSSGEKSTSSYVHTEQINRATSTSGKEEGYRSGNAEIKTTTLPLEINNDEGKSNDDVGHIVQKLHDKDGISKTNEKNSPKKGPINAVSSPGGFDTFLNLWDAARDFYFDIHFNKRSELNTIVPFEIHGIAICWQNSPVYYVSFPKDLFWSNNRRNLLMSNASGYNDAPSPKHQWEMAMQRWDRIRTIMGKNGVKKFTWNLKKQIQVFKFPAVSTVRSGSVNAAAKAVGLNLIEGSYYVLSPVHLQDAVDICIVAWILWPDEVKGSSPSLEKEVKKRLSSEAAAAANQNGRWKNQMRSAAHNGCCRRVAQTYALCSVLWKLLISEGLLKALTEMEMPLVDVLSDMELWGIGVDMEGCLRDREVVRKKLKSLEMEAYTLAGMTFSLSTAADIANVLYNHLKLPMPKRDDKGKQHPSTDKHCLGLLRNEHPIIPVIKEHRTLAKLLNCTLGSICSLARLSMRTQRYTLHGHWLQTSTGTGRLSMEEPNLQCVEHMIDFKMSHTGKADGESDTDHYKINARELFLPTQENWIFLTADYSQIELRLMAHFSKDSSLIELLSDPNGDVFTMLAARWTGKVQSMVSSKERDQTKRLIYGILYGMGAKSLAEQLDCSTDEAFEKIQSFKRFFPGVASWLQEAVSFCQEKGYVETLNGRKRFLSKIKVGDNKEKSKAQRQAVNSICQVVLLPFHPLVIIFVDVWENGSLSLHQPRLYPSV</sequence>
<dbReference type="Pfam" id="PF00476">
    <property type="entry name" value="DNA_pol_A"/>
    <property type="match status" value="1"/>
</dbReference>
<feature type="compositionally biased region" description="Low complexity" evidence="4">
    <location>
        <begin position="2327"/>
        <end position="2337"/>
    </location>
</feature>
<feature type="compositionally biased region" description="Low complexity" evidence="4">
    <location>
        <begin position="176"/>
        <end position="187"/>
    </location>
</feature>
<keyword evidence="8" id="KW-1185">Reference proteome</keyword>
<dbReference type="FunFam" id="1.20.1060.10:FF:000003">
    <property type="entry name" value="Helicase and polymerase-containing protein TEBICHI"/>
    <property type="match status" value="1"/>
</dbReference>
<feature type="compositionally biased region" description="Polar residues" evidence="4">
    <location>
        <begin position="1446"/>
        <end position="1459"/>
    </location>
</feature>
<feature type="domain" description="Helicase C-terminal" evidence="6">
    <location>
        <begin position="1750"/>
        <end position="1945"/>
    </location>
</feature>
<feature type="compositionally biased region" description="Polar residues" evidence="4">
    <location>
        <begin position="1080"/>
        <end position="1094"/>
    </location>
</feature>
<dbReference type="CDD" id="cd18795">
    <property type="entry name" value="SF2_C_Ski2"/>
    <property type="match status" value="2"/>
</dbReference>
<evidence type="ECO:0008006" key="9">
    <source>
        <dbReference type="Google" id="ProtNLM"/>
    </source>
</evidence>
<dbReference type="PANTHER" id="PTHR10133:SF62">
    <property type="entry name" value="DNA POLYMERASE THETA"/>
    <property type="match status" value="1"/>
</dbReference>
<dbReference type="Pfam" id="PF20470">
    <property type="entry name" value="HTH_61"/>
    <property type="match status" value="2"/>
</dbReference>
<reference evidence="7" key="1">
    <citation type="submission" date="2022-07" db="EMBL/GenBank/DDBJ databases">
        <authorList>
            <person name="Macas J."/>
            <person name="Novak P."/>
            <person name="Neumann P."/>
        </authorList>
    </citation>
    <scope>NUCLEOTIDE SEQUENCE</scope>
</reference>
<dbReference type="Gene3D" id="1.10.150.20">
    <property type="entry name" value="5' to 3' exonuclease, C-terminal subdomain"/>
    <property type="match status" value="1"/>
</dbReference>
<dbReference type="Gene3D" id="3.40.50.300">
    <property type="entry name" value="P-loop containing nucleotide triphosphate hydrolases"/>
    <property type="match status" value="4"/>
</dbReference>
<dbReference type="InterPro" id="IPR027417">
    <property type="entry name" value="P-loop_NTPase"/>
</dbReference>
<dbReference type="InterPro" id="IPR002298">
    <property type="entry name" value="DNA_polymerase_A"/>
</dbReference>
<feature type="region of interest" description="Disordered" evidence="4">
    <location>
        <begin position="168"/>
        <end position="196"/>
    </location>
</feature>
<dbReference type="Pfam" id="PF00271">
    <property type="entry name" value="Helicase_C"/>
    <property type="match status" value="2"/>
</dbReference>
<dbReference type="InterPro" id="IPR046931">
    <property type="entry name" value="HTH_61"/>
</dbReference>